<protein>
    <recommendedName>
        <fullName evidence="2">Putative plant transposon protein domain-containing protein</fullName>
    </recommendedName>
</protein>
<dbReference type="PANTHER" id="PTHR33180">
    <property type="entry name" value="PHOTOSYSTEM II CP43 REACTION CENTER PROTEIN"/>
    <property type="match status" value="1"/>
</dbReference>
<reference evidence="4" key="1">
    <citation type="journal article" date="2011" name="Nature">
        <title>Genome sequence and analysis of the tuber crop potato.</title>
        <authorList>
            <consortium name="The Potato Genome Sequencing Consortium"/>
        </authorList>
    </citation>
    <scope>NUCLEOTIDE SEQUENCE [LARGE SCALE GENOMIC DNA]</scope>
    <source>
        <strain evidence="4">cv. DM1-3 516 R44</strain>
    </source>
</reference>
<keyword evidence="4" id="KW-1185">Reference proteome</keyword>
<proteinExistence type="predicted"/>
<dbReference type="GO" id="GO:0009523">
    <property type="term" value="C:photosystem II"/>
    <property type="evidence" value="ECO:0000318"/>
    <property type="project" value="GO_Central"/>
</dbReference>
<evidence type="ECO:0000313" key="3">
    <source>
        <dbReference type="EnsemblPlants" id="PGSC0003DMT400085307"/>
    </source>
</evidence>
<evidence type="ECO:0000256" key="1">
    <source>
        <dbReference type="SAM" id="MobiDB-lite"/>
    </source>
</evidence>
<dbReference type="GO" id="GO:0009579">
    <property type="term" value="C:thylakoid"/>
    <property type="evidence" value="ECO:0000318"/>
    <property type="project" value="GO_Central"/>
</dbReference>
<dbReference type="Pfam" id="PF20167">
    <property type="entry name" value="Transposase_32"/>
    <property type="match status" value="1"/>
</dbReference>
<dbReference type="Gramene" id="PGSC0003DMT400085307">
    <property type="protein sequence ID" value="PGSC0003DMT400085307"/>
    <property type="gene ID" value="PGSC0003DMG400034878"/>
</dbReference>
<dbReference type="AlphaFoldDB" id="M1D979"/>
<dbReference type="PaxDb" id="4113-PGSC0003DMT400085307"/>
<dbReference type="HOGENOM" id="CLU_029307_1_4_1"/>
<organism evidence="3 4">
    <name type="scientific">Solanum tuberosum</name>
    <name type="common">Potato</name>
    <dbReference type="NCBI Taxonomy" id="4113"/>
    <lineage>
        <taxon>Eukaryota</taxon>
        <taxon>Viridiplantae</taxon>
        <taxon>Streptophyta</taxon>
        <taxon>Embryophyta</taxon>
        <taxon>Tracheophyta</taxon>
        <taxon>Spermatophyta</taxon>
        <taxon>Magnoliopsida</taxon>
        <taxon>eudicotyledons</taxon>
        <taxon>Gunneridae</taxon>
        <taxon>Pentapetalae</taxon>
        <taxon>asterids</taxon>
        <taxon>lamiids</taxon>
        <taxon>Solanales</taxon>
        <taxon>Solanaceae</taxon>
        <taxon>Solanoideae</taxon>
        <taxon>Solaneae</taxon>
        <taxon>Solanum</taxon>
    </lineage>
</organism>
<reference evidence="3" key="2">
    <citation type="submission" date="2015-06" db="UniProtKB">
        <authorList>
            <consortium name="EnsemblPlants"/>
        </authorList>
    </citation>
    <scope>IDENTIFICATION</scope>
    <source>
        <strain evidence="3">DM1-3 516 R44</strain>
    </source>
</reference>
<feature type="region of interest" description="Disordered" evidence="1">
    <location>
        <begin position="1"/>
        <end position="36"/>
    </location>
</feature>
<accession>M1D979</accession>
<dbReference type="PANTHER" id="PTHR33180:SF31">
    <property type="entry name" value="POLYPROTEIN PROTEIN"/>
    <property type="match status" value="1"/>
</dbReference>
<feature type="domain" description="Putative plant transposon protein" evidence="2">
    <location>
        <begin position="63"/>
        <end position="234"/>
    </location>
</feature>
<dbReference type="Proteomes" id="UP000011115">
    <property type="component" value="Unassembled WGS sequence"/>
</dbReference>
<evidence type="ECO:0000313" key="4">
    <source>
        <dbReference type="Proteomes" id="UP000011115"/>
    </source>
</evidence>
<sequence length="275" mass="31334">MNDPSRIKTSRSTTTPPPTPTQNVVLAPPVQDPAPKSMNRLKIEGLRTIIERKRLSTDGVIDREFYSAYSSLPPQGKKPATKFKSVDYVVDRGRKVKCDSDAINTVLGVSTHIDHDCQHMIRTKMLDNMNKWLSPLISDGTPRWLKAGAPIETKDLNVAARFWFGFISSTIMPSQNKSILRNSKAAFLGRIIDETRINLGMIMAKEMVMRAKQHKTFLPFPVLIIELCRRVLVPVDEKKDVEVIPTSFIDIRRIEQEYLKDEAEKKKIADLYRNQ</sequence>
<dbReference type="InParanoid" id="M1D979"/>
<name>M1D979_SOLTU</name>
<evidence type="ECO:0000259" key="2">
    <source>
        <dbReference type="Pfam" id="PF20167"/>
    </source>
</evidence>
<dbReference type="EnsemblPlants" id="PGSC0003DMT400085307">
    <property type="protein sequence ID" value="PGSC0003DMT400085307"/>
    <property type="gene ID" value="PGSC0003DMG400034878"/>
</dbReference>
<dbReference type="InterPro" id="IPR046796">
    <property type="entry name" value="Transposase_32_dom"/>
</dbReference>